<reference evidence="4 5" key="1">
    <citation type="submission" date="2016-08" db="EMBL/GenBank/DDBJ databases">
        <title>A Parts List for Fungal Cellulosomes Revealed by Comparative Genomics.</title>
        <authorList>
            <consortium name="DOE Joint Genome Institute"/>
            <person name="Haitjema C.H."/>
            <person name="Gilmore S.P."/>
            <person name="Henske J.K."/>
            <person name="Solomon K.V."/>
            <person name="De Groot R."/>
            <person name="Kuo A."/>
            <person name="Mondo S.J."/>
            <person name="Salamov A.A."/>
            <person name="Labutti K."/>
            <person name="Zhao Z."/>
            <person name="Chiniquy J."/>
            <person name="Barry K."/>
            <person name="Brewer H.M."/>
            <person name="Purvine S.O."/>
            <person name="Wright A.T."/>
            <person name="Boxma B."/>
            <person name="Van Alen T."/>
            <person name="Hackstein J.H."/>
            <person name="Baker S.E."/>
            <person name="Grigoriev I.V."/>
            <person name="O'Malley M.A."/>
        </authorList>
    </citation>
    <scope>NUCLEOTIDE SEQUENCE [LARGE SCALE GENOMIC DNA]</scope>
    <source>
        <strain evidence="4 5">S4</strain>
    </source>
</reference>
<feature type="non-terminal residue" evidence="4">
    <location>
        <position position="1"/>
    </location>
</feature>
<dbReference type="PANTHER" id="PTHR24198:SF165">
    <property type="entry name" value="ANKYRIN REPEAT-CONTAINING PROTEIN-RELATED"/>
    <property type="match status" value="1"/>
</dbReference>
<gene>
    <name evidence="4" type="ORF">BCR32DRAFT_190032</name>
</gene>
<sequence length="60" mass="6703">GRTALHYVCENGNIEIVKLLLDKGSPINIHDNKYFTPLHLASFNGFYDITKLLLENGASL</sequence>
<dbReference type="PANTHER" id="PTHR24198">
    <property type="entry name" value="ANKYRIN REPEAT AND PROTEIN KINASE DOMAIN-CONTAINING PROTEIN"/>
    <property type="match status" value="1"/>
</dbReference>
<dbReference type="PRINTS" id="PR01415">
    <property type="entry name" value="ANKYRIN"/>
</dbReference>
<feature type="repeat" description="ANK" evidence="3">
    <location>
        <begin position="1"/>
        <end position="32"/>
    </location>
</feature>
<keyword evidence="2 3" id="KW-0040">ANK repeat</keyword>
<protein>
    <submittedName>
        <fullName evidence="4">Ankyrin</fullName>
    </submittedName>
</protein>
<dbReference type="Gene3D" id="1.25.40.20">
    <property type="entry name" value="Ankyrin repeat-containing domain"/>
    <property type="match status" value="1"/>
</dbReference>
<name>A0A1Y1WRS9_9FUNG</name>
<evidence type="ECO:0000313" key="4">
    <source>
        <dbReference type="EMBL" id="ORX76249.1"/>
    </source>
</evidence>
<dbReference type="Proteomes" id="UP000193944">
    <property type="component" value="Unassembled WGS sequence"/>
</dbReference>
<dbReference type="STRING" id="1754192.A0A1Y1WRS9"/>
<dbReference type="OrthoDB" id="2109838at2759"/>
<dbReference type="AlphaFoldDB" id="A0A1Y1WRS9"/>
<dbReference type="InterPro" id="IPR002110">
    <property type="entry name" value="Ankyrin_rpt"/>
</dbReference>
<keyword evidence="1" id="KW-0677">Repeat</keyword>
<dbReference type="PROSITE" id="PS50088">
    <property type="entry name" value="ANK_REPEAT"/>
    <property type="match status" value="2"/>
</dbReference>
<dbReference type="Pfam" id="PF12796">
    <property type="entry name" value="Ank_2"/>
    <property type="match status" value="1"/>
</dbReference>
<evidence type="ECO:0000256" key="1">
    <source>
        <dbReference type="ARBA" id="ARBA00022737"/>
    </source>
</evidence>
<keyword evidence="5" id="KW-1185">Reference proteome</keyword>
<feature type="repeat" description="ANK" evidence="3">
    <location>
        <begin position="33"/>
        <end position="60"/>
    </location>
</feature>
<dbReference type="SMART" id="SM00248">
    <property type="entry name" value="ANK"/>
    <property type="match status" value="2"/>
</dbReference>
<evidence type="ECO:0000313" key="5">
    <source>
        <dbReference type="Proteomes" id="UP000193944"/>
    </source>
</evidence>
<proteinExistence type="predicted"/>
<dbReference type="PROSITE" id="PS50297">
    <property type="entry name" value="ANK_REP_REGION"/>
    <property type="match status" value="2"/>
</dbReference>
<dbReference type="InterPro" id="IPR036770">
    <property type="entry name" value="Ankyrin_rpt-contain_sf"/>
</dbReference>
<accession>A0A1Y1WRS9</accession>
<reference evidence="4 5" key="2">
    <citation type="submission" date="2016-08" db="EMBL/GenBank/DDBJ databases">
        <title>Pervasive Adenine N6-methylation of Active Genes in Fungi.</title>
        <authorList>
            <consortium name="DOE Joint Genome Institute"/>
            <person name="Mondo S.J."/>
            <person name="Dannebaum R.O."/>
            <person name="Kuo R.C."/>
            <person name="Labutti K."/>
            <person name="Haridas S."/>
            <person name="Kuo A."/>
            <person name="Salamov A."/>
            <person name="Ahrendt S.R."/>
            <person name="Lipzen A."/>
            <person name="Sullivan W."/>
            <person name="Andreopoulos W.B."/>
            <person name="Clum A."/>
            <person name="Lindquist E."/>
            <person name="Daum C."/>
            <person name="Ramamoorthy G.K."/>
            <person name="Gryganskyi A."/>
            <person name="Culley D."/>
            <person name="Magnuson J.K."/>
            <person name="James T.Y."/>
            <person name="O'Malley M.A."/>
            <person name="Stajich J.E."/>
            <person name="Spatafora J.W."/>
            <person name="Visel A."/>
            <person name="Grigoriev I.V."/>
        </authorList>
    </citation>
    <scope>NUCLEOTIDE SEQUENCE [LARGE SCALE GENOMIC DNA]</scope>
    <source>
        <strain evidence="4 5">S4</strain>
    </source>
</reference>
<comment type="caution">
    <text evidence="4">The sequence shown here is derived from an EMBL/GenBank/DDBJ whole genome shotgun (WGS) entry which is preliminary data.</text>
</comment>
<dbReference type="SUPFAM" id="SSF48403">
    <property type="entry name" value="Ankyrin repeat"/>
    <property type="match status" value="1"/>
</dbReference>
<organism evidence="4 5">
    <name type="scientific">Anaeromyces robustus</name>
    <dbReference type="NCBI Taxonomy" id="1754192"/>
    <lineage>
        <taxon>Eukaryota</taxon>
        <taxon>Fungi</taxon>
        <taxon>Fungi incertae sedis</taxon>
        <taxon>Chytridiomycota</taxon>
        <taxon>Chytridiomycota incertae sedis</taxon>
        <taxon>Neocallimastigomycetes</taxon>
        <taxon>Neocallimastigales</taxon>
        <taxon>Neocallimastigaceae</taxon>
        <taxon>Anaeromyces</taxon>
    </lineage>
</organism>
<evidence type="ECO:0000256" key="3">
    <source>
        <dbReference type="PROSITE-ProRule" id="PRU00023"/>
    </source>
</evidence>
<dbReference type="EMBL" id="MCFG01000310">
    <property type="protein sequence ID" value="ORX76249.1"/>
    <property type="molecule type" value="Genomic_DNA"/>
</dbReference>
<feature type="non-terminal residue" evidence="4">
    <location>
        <position position="60"/>
    </location>
</feature>
<evidence type="ECO:0000256" key="2">
    <source>
        <dbReference type="ARBA" id="ARBA00023043"/>
    </source>
</evidence>